<dbReference type="InterPro" id="IPR045338">
    <property type="entry name" value="DUF6535"/>
</dbReference>
<evidence type="ECO:0000313" key="5">
    <source>
        <dbReference type="Proteomes" id="UP000219338"/>
    </source>
</evidence>
<dbReference type="OrthoDB" id="3235960at2759"/>
<feature type="domain" description="DUF6535" evidence="3">
    <location>
        <begin position="116"/>
        <end position="296"/>
    </location>
</feature>
<feature type="compositionally biased region" description="Polar residues" evidence="1">
    <location>
        <begin position="42"/>
        <end position="58"/>
    </location>
</feature>
<gene>
    <name evidence="4" type="ORF">ARMOST_21544</name>
</gene>
<keyword evidence="2" id="KW-1133">Transmembrane helix</keyword>
<dbReference type="AlphaFoldDB" id="A0A284SAD5"/>
<sequence length="1001" mass="114420">MPSDSRDDDGQDHAFVQEVARASDDSNETPRGSRNPVDRPESSQSSARSITPAETQEPQPLPVEESSRPRARNRRQTIFGLTPQSTSVPVGVPTVDSRGYAPSQPFEEAAPMSSIWRAYLDESEICDREICEAHRGETNILLVFAGLFSAVVSTFIAQSLTNLQPNYQQLSALLVFDQINIQRAIANGTSLDTIRTSGADPTVGFTPKRLDSWVNGLWLASLTLSLSYAFLAVLADEWHSHYLSPVAGDPQVRSRTRQFRYTGLIEWRVSTLIRLLPLMLHLSLALFFVGLVLSLLPLQWQIALAIGMLSLATFMAYFVTNILSILYPQCPYKTPLSSVGYAIIMWILRHSSTVQSAMSSLTSKFPPESKTLEDFEIHDAERSRVKHDLNALRWLYVGSSTSAIRHLVIHALSGLPLEYIDEAKEIFKSHWDEIKYEKERLLMGCMMLTREGSTRWIPKDIPNIGRRIEPLLRLERLFPQLRQRDSSGIFGKHKLNFSMKSFSGPLLTTLSTYKDPPYIKVDWGQYSMNKLAITALNNNRLHHPTVWRDIYNNTFPCGLLYNYTHPSRNGPLDPATFFGPDFTSEMYLWFLQAIYPSERNRSTSPACTLADAAVQLDKRNIITVLLSLFPEHPLNESESSERTLLFSIMHFSLRNTDSAQSTVHSRQHRFVLDDYKWQLLRIAVPALNRIVHPLNKSLRKFDAEVFQEIGAYIASDLFLSGNRRPFLARVLWRRYTKDAVHCVASLMHREPRFHVLVPREKWATTSLFLNIAKLWQFSQPGKFILWCMPQAEFRPCYQGHIQLRPRDDFNHVNCFIIYILSQGFSRGVKEAYEAFRDQCGWDYIARHAYVHPKAIDGVTSYFTGLSEATKKENEKPDATFPSSYIDDLHQAKTIRSICATIVNSGVPPRPILNSLASIDPKHTNWLDILAELRSSGEFSIEKYDFRRRLSDDEVERLKKEMMHAVDILEKCLCCKRYINWTWPSWKPQQRDLEKGVLCGLG</sequence>
<feature type="region of interest" description="Disordered" evidence="1">
    <location>
        <begin position="1"/>
        <end position="71"/>
    </location>
</feature>
<feature type="transmembrane region" description="Helical" evidence="2">
    <location>
        <begin position="216"/>
        <end position="235"/>
    </location>
</feature>
<keyword evidence="2" id="KW-0472">Membrane</keyword>
<feature type="compositionally biased region" description="Acidic residues" evidence="1">
    <location>
        <begin position="1"/>
        <end position="10"/>
    </location>
</feature>
<proteinExistence type="predicted"/>
<dbReference type="EMBL" id="FUEG01000051">
    <property type="protein sequence ID" value="SJL17973.1"/>
    <property type="molecule type" value="Genomic_DNA"/>
</dbReference>
<protein>
    <recommendedName>
        <fullName evidence="3">DUF6535 domain-containing protein</fullName>
    </recommendedName>
</protein>
<accession>A0A284SAD5</accession>
<organism evidence="4 5">
    <name type="scientific">Armillaria ostoyae</name>
    <name type="common">Armillaria root rot fungus</name>
    <dbReference type="NCBI Taxonomy" id="47428"/>
    <lineage>
        <taxon>Eukaryota</taxon>
        <taxon>Fungi</taxon>
        <taxon>Dikarya</taxon>
        <taxon>Basidiomycota</taxon>
        <taxon>Agaricomycotina</taxon>
        <taxon>Agaricomycetes</taxon>
        <taxon>Agaricomycetidae</taxon>
        <taxon>Agaricales</taxon>
        <taxon>Marasmiineae</taxon>
        <taxon>Physalacriaceae</taxon>
        <taxon>Armillaria</taxon>
    </lineage>
</organism>
<dbReference type="Pfam" id="PF20153">
    <property type="entry name" value="DUF6535"/>
    <property type="match status" value="1"/>
</dbReference>
<keyword evidence="2" id="KW-0812">Transmembrane</keyword>
<evidence type="ECO:0000256" key="1">
    <source>
        <dbReference type="SAM" id="MobiDB-lite"/>
    </source>
</evidence>
<keyword evidence="5" id="KW-1185">Reference proteome</keyword>
<evidence type="ECO:0000313" key="4">
    <source>
        <dbReference type="EMBL" id="SJL17973.1"/>
    </source>
</evidence>
<evidence type="ECO:0000256" key="2">
    <source>
        <dbReference type="SAM" id="Phobius"/>
    </source>
</evidence>
<feature type="transmembrane region" description="Helical" evidence="2">
    <location>
        <begin position="302"/>
        <end position="327"/>
    </location>
</feature>
<name>A0A284SAD5_ARMOS</name>
<feature type="transmembrane region" description="Helical" evidence="2">
    <location>
        <begin position="275"/>
        <end position="296"/>
    </location>
</feature>
<reference evidence="5" key="1">
    <citation type="journal article" date="2017" name="Nat. Ecol. Evol.">
        <title>Genome expansion and lineage-specific genetic innovations in the forest pathogenic fungi Armillaria.</title>
        <authorList>
            <person name="Sipos G."/>
            <person name="Prasanna A.N."/>
            <person name="Walter M.C."/>
            <person name="O'Connor E."/>
            <person name="Balint B."/>
            <person name="Krizsan K."/>
            <person name="Kiss B."/>
            <person name="Hess J."/>
            <person name="Varga T."/>
            <person name="Slot J."/>
            <person name="Riley R."/>
            <person name="Boka B."/>
            <person name="Rigling D."/>
            <person name="Barry K."/>
            <person name="Lee J."/>
            <person name="Mihaltcheva S."/>
            <person name="LaButti K."/>
            <person name="Lipzen A."/>
            <person name="Waldron R."/>
            <person name="Moloney N.M."/>
            <person name="Sperisen C."/>
            <person name="Kredics L."/>
            <person name="Vagvoelgyi C."/>
            <person name="Patrignani A."/>
            <person name="Fitzpatrick D."/>
            <person name="Nagy I."/>
            <person name="Doyle S."/>
            <person name="Anderson J.B."/>
            <person name="Grigoriev I.V."/>
            <person name="Gueldener U."/>
            <person name="Muensterkoetter M."/>
            <person name="Nagy L.G."/>
        </authorList>
    </citation>
    <scope>NUCLEOTIDE SEQUENCE [LARGE SCALE GENOMIC DNA]</scope>
    <source>
        <strain evidence="5">C18/9</strain>
    </source>
</reference>
<dbReference type="Proteomes" id="UP000219338">
    <property type="component" value="Unassembled WGS sequence"/>
</dbReference>
<evidence type="ECO:0000259" key="3">
    <source>
        <dbReference type="Pfam" id="PF20153"/>
    </source>
</evidence>